<evidence type="ECO:0000313" key="3">
    <source>
        <dbReference type="EMBL" id="KAK2077027.1"/>
    </source>
</evidence>
<feature type="transmembrane region" description="Helical" evidence="2">
    <location>
        <begin position="33"/>
        <end position="52"/>
    </location>
</feature>
<feature type="compositionally biased region" description="Low complexity" evidence="1">
    <location>
        <begin position="158"/>
        <end position="167"/>
    </location>
</feature>
<protein>
    <submittedName>
        <fullName evidence="3">Uncharacterized protein</fullName>
    </submittedName>
</protein>
<organism evidence="3 4">
    <name type="scientific">Prototheca wickerhamii</name>
    <dbReference type="NCBI Taxonomy" id="3111"/>
    <lineage>
        <taxon>Eukaryota</taxon>
        <taxon>Viridiplantae</taxon>
        <taxon>Chlorophyta</taxon>
        <taxon>core chlorophytes</taxon>
        <taxon>Trebouxiophyceae</taxon>
        <taxon>Chlorellales</taxon>
        <taxon>Chlorellaceae</taxon>
        <taxon>Prototheca</taxon>
    </lineage>
</organism>
<evidence type="ECO:0000256" key="2">
    <source>
        <dbReference type="SAM" id="Phobius"/>
    </source>
</evidence>
<proteinExistence type="predicted"/>
<evidence type="ECO:0000313" key="4">
    <source>
        <dbReference type="Proteomes" id="UP001255856"/>
    </source>
</evidence>
<gene>
    <name evidence="3" type="ORF">QBZ16_005255</name>
</gene>
<dbReference type="AlphaFoldDB" id="A0AAD9MHL8"/>
<feature type="compositionally biased region" description="Basic and acidic residues" evidence="1">
    <location>
        <begin position="138"/>
        <end position="147"/>
    </location>
</feature>
<reference evidence="3" key="1">
    <citation type="submission" date="2021-01" db="EMBL/GenBank/DDBJ databases">
        <authorList>
            <person name="Eckstrom K.M.E."/>
        </authorList>
    </citation>
    <scope>NUCLEOTIDE SEQUENCE</scope>
    <source>
        <strain evidence="3">UVCC 0001</strain>
    </source>
</reference>
<keyword evidence="2" id="KW-0472">Membrane</keyword>
<dbReference type="InterPro" id="IPR005050">
    <property type="entry name" value="Enod93"/>
</dbReference>
<dbReference type="EMBL" id="JASFZW010000008">
    <property type="protein sequence ID" value="KAK2077027.1"/>
    <property type="molecule type" value="Genomic_DNA"/>
</dbReference>
<name>A0AAD9MHL8_PROWI</name>
<feature type="region of interest" description="Disordered" evidence="1">
    <location>
        <begin position="138"/>
        <end position="169"/>
    </location>
</feature>
<evidence type="ECO:0000256" key="1">
    <source>
        <dbReference type="SAM" id="MobiDB-lite"/>
    </source>
</evidence>
<dbReference type="Pfam" id="PF03386">
    <property type="entry name" value="ENOD93"/>
    <property type="match status" value="1"/>
</dbReference>
<comment type="caution">
    <text evidence="3">The sequence shown here is derived from an EMBL/GenBank/DDBJ whole genome shotgun (WGS) entry which is preliminary data.</text>
</comment>
<dbReference type="Proteomes" id="UP001255856">
    <property type="component" value="Unassembled WGS sequence"/>
</dbReference>
<sequence>MATPSRFFKDNSTENAHIQEHCVKEATWAGAKAAVVATVISGGVIMAGVHFLPRFGKALGTSARTALIAFTWSGSESEDEGLGCGVFDGAVSPGFTDEEEDHYLAAEEACRKMCPPVPAVAVDADWLFDLRPSHKIADEEVKHADREASEEDGEGSERASGSSGRAAFRNCLPPLVQPAAAGSPSEDVESDF</sequence>
<accession>A0AAD9MHL8</accession>
<keyword evidence="2" id="KW-1133">Transmembrane helix</keyword>
<keyword evidence="2" id="KW-0812">Transmembrane</keyword>
<keyword evidence="4" id="KW-1185">Reference proteome</keyword>